<dbReference type="Pfam" id="PF01476">
    <property type="entry name" value="LysM"/>
    <property type="match status" value="1"/>
</dbReference>
<dbReference type="Proteomes" id="UP000515125">
    <property type="component" value="Unplaced"/>
</dbReference>
<accession>A0A6P6S0Z9</accession>
<sequence length="413" mass="44582">MVHACSSSGGPLSAASAISGAPRCLSRGPVGVHQHEIRPADTLISIAGEYNVPLAELMRLNRLSSSEIWFRKHLCIPCRDPACREHSDTLTTKQEVHEGSNVEPSDREEAPFRACNVITRMSTEKLQSEADNVEECKGAPQAIARELQDVAGARGPPEAPLSDVCDELQRSANLAMLVEGLVRETEIHPRLARHRILARDLEYDLALRDCLDLRRWQRELDLTVPEVLSYLVLHDDDIDRAYAALVDDANWHSEIHKAKARLSPPRSSWISQIIPRFCVRASTAANSIGLGPPTGAAQGPEVYQGAWGNVVAPATGSPQRIGENNRGGLPVTVPAQLIGRPATAAGVSLVEGTLDPSIPEFFSTSLEGLRRRRRGVSGCTEAATLGASLGTLLQAPIGTAVDEVADHVDTQDQ</sequence>
<dbReference type="AlphaFoldDB" id="A0A6P6S0Z9"/>
<feature type="domain" description="LysM" evidence="2">
    <location>
        <begin position="33"/>
        <end position="76"/>
    </location>
</feature>
<reference evidence="4" key="1">
    <citation type="submission" date="2025-08" db="UniProtKB">
        <authorList>
            <consortium name="RefSeq"/>
        </authorList>
    </citation>
    <scope>IDENTIFICATION</scope>
</reference>
<gene>
    <name evidence="4" type="primary">LOC34622943</name>
</gene>
<evidence type="ECO:0000313" key="3">
    <source>
        <dbReference type="Proteomes" id="UP000515125"/>
    </source>
</evidence>
<dbReference type="PROSITE" id="PS51782">
    <property type="entry name" value="LYSM"/>
    <property type="match status" value="1"/>
</dbReference>
<name>A0A6P6S0Z9_9EIME</name>
<dbReference type="SMART" id="SM00257">
    <property type="entry name" value="LysM"/>
    <property type="match status" value="1"/>
</dbReference>
<dbReference type="Gene3D" id="3.10.350.10">
    <property type="entry name" value="LysM domain"/>
    <property type="match status" value="1"/>
</dbReference>
<dbReference type="RefSeq" id="XP_026193005.1">
    <property type="nucleotide sequence ID" value="XM_026337220.1"/>
</dbReference>
<dbReference type="GeneID" id="34622943"/>
<organism evidence="3 4">
    <name type="scientific">Cyclospora cayetanensis</name>
    <dbReference type="NCBI Taxonomy" id="88456"/>
    <lineage>
        <taxon>Eukaryota</taxon>
        <taxon>Sar</taxon>
        <taxon>Alveolata</taxon>
        <taxon>Apicomplexa</taxon>
        <taxon>Conoidasida</taxon>
        <taxon>Coccidia</taxon>
        <taxon>Eucoccidiorida</taxon>
        <taxon>Eimeriorina</taxon>
        <taxon>Eimeriidae</taxon>
        <taxon>Cyclospora</taxon>
    </lineage>
</organism>
<dbReference type="InterPro" id="IPR036779">
    <property type="entry name" value="LysM_dom_sf"/>
</dbReference>
<keyword evidence="3" id="KW-1185">Reference proteome</keyword>
<feature type="region of interest" description="Disordered" evidence="1">
    <location>
        <begin position="89"/>
        <end position="108"/>
    </location>
</feature>
<evidence type="ECO:0000313" key="4">
    <source>
        <dbReference type="RefSeq" id="XP_026193005.1"/>
    </source>
</evidence>
<evidence type="ECO:0000256" key="1">
    <source>
        <dbReference type="SAM" id="MobiDB-lite"/>
    </source>
</evidence>
<dbReference type="InterPro" id="IPR018392">
    <property type="entry name" value="LysM"/>
</dbReference>
<dbReference type="CDD" id="cd00118">
    <property type="entry name" value="LysM"/>
    <property type="match status" value="1"/>
</dbReference>
<dbReference type="OrthoDB" id="354833at2759"/>
<proteinExistence type="predicted"/>
<protein>
    <submittedName>
        <fullName evidence="4">Uncharacterized protein LOC34622943</fullName>
    </submittedName>
</protein>
<dbReference type="SUPFAM" id="SSF54106">
    <property type="entry name" value="LysM domain"/>
    <property type="match status" value="1"/>
</dbReference>
<evidence type="ECO:0000259" key="2">
    <source>
        <dbReference type="PROSITE" id="PS51782"/>
    </source>
</evidence>